<dbReference type="Proteomes" id="UP000068164">
    <property type="component" value="Unassembled WGS sequence"/>
</dbReference>
<feature type="transmembrane region" description="Helical" evidence="1">
    <location>
        <begin position="165"/>
        <end position="187"/>
    </location>
</feature>
<dbReference type="AlphaFoldDB" id="A0A120FI04"/>
<dbReference type="OrthoDB" id="9770600at2"/>
<keyword evidence="1" id="KW-1133">Transmembrane helix</keyword>
<reference evidence="2 3" key="1">
    <citation type="submission" date="2015-11" db="EMBL/GenBank/DDBJ databases">
        <title>Draft Genome Sequence of the Strain BR 10423 (Rhizobium sp.) isolated from nodules of Mimosa pudica.</title>
        <authorList>
            <person name="Barauna A.C."/>
            <person name="Zilli J.E."/>
            <person name="Simoes-Araujo J.L."/>
            <person name="Reis V.M."/>
            <person name="James E.K."/>
            <person name="Reis F.B.Jr."/>
            <person name="Rouws L.F."/>
            <person name="Passos S.R."/>
            <person name="Gois S.R."/>
        </authorList>
    </citation>
    <scope>NUCLEOTIDE SEQUENCE [LARGE SCALE GENOMIC DNA]</scope>
    <source>
        <strain evidence="2 3">BR10423</strain>
    </source>
</reference>
<evidence type="ECO:0000313" key="2">
    <source>
        <dbReference type="EMBL" id="KWV46757.1"/>
    </source>
</evidence>
<feature type="transmembrane region" description="Helical" evidence="1">
    <location>
        <begin position="292"/>
        <end position="311"/>
    </location>
</feature>
<dbReference type="RefSeq" id="WP_062372862.1">
    <property type="nucleotide sequence ID" value="NZ_LNCD01000106.1"/>
</dbReference>
<protein>
    <submittedName>
        <fullName evidence="2">Uncharacterized protein</fullName>
    </submittedName>
</protein>
<keyword evidence="1" id="KW-0812">Transmembrane</keyword>
<sequence length="359" mass="38673">MPELKLILDEAEREGIIARQAADRLLPFLIARGVKVDQPSPELHRPLAPFSDTETPSFVRGFHDVLITIGIIVALAGLWGIASIYAVLPAIVVLAEVLVRRQRLALPAVALTIALAVWTASSAAQWLDDSLSFVAIGGNVALQYTLAFPVVLGLFYLLYRVPLALALTIMGAAVVFLQLVLRALGWLTGDPLFEVNHPLVLSIIAIACAVGLFALAMTFDLRDPLRRTVNSDVAFWLHLGAAPALLYSVISLAGLSGGTLAALQTVSFRTPVVIATVIALMLIGLVIDRRAFVTSGLVSLGFAVYGIFRQGDARVDTYIYITLLTVGVIVLVIGTGWMPLRRFVMRRLPVAIQEKLPPA</sequence>
<feature type="transmembrane region" description="Helical" evidence="1">
    <location>
        <begin position="268"/>
        <end position="287"/>
    </location>
</feature>
<dbReference type="EMBL" id="LNCD01000106">
    <property type="protein sequence ID" value="KWV46757.1"/>
    <property type="molecule type" value="Genomic_DNA"/>
</dbReference>
<keyword evidence="1" id="KW-0472">Membrane</keyword>
<evidence type="ECO:0000313" key="3">
    <source>
        <dbReference type="Proteomes" id="UP000068164"/>
    </source>
</evidence>
<name>A0A120FI04_9HYPH</name>
<comment type="caution">
    <text evidence="2">The sequence shown here is derived from an EMBL/GenBank/DDBJ whole genome shotgun (WGS) entry which is preliminary data.</text>
</comment>
<gene>
    <name evidence="2" type="ORF">AS026_15285</name>
</gene>
<evidence type="ECO:0000256" key="1">
    <source>
        <dbReference type="SAM" id="Phobius"/>
    </source>
</evidence>
<organism evidence="2 3">
    <name type="scientific">Rhizobium altiplani</name>
    <dbReference type="NCBI Taxonomy" id="1864509"/>
    <lineage>
        <taxon>Bacteria</taxon>
        <taxon>Pseudomonadati</taxon>
        <taxon>Pseudomonadota</taxon>
        <taxon>Alphaproteobacteria</taxon>
        <taxon>Hyphomicrobiales</taxon>
        <taxon>Rhizobiaceae</taxon>
        <taxon>Rhizobium/Agrobacterium group</taxon>
        <taxon>Rhizobium</taxon>
    </lineage>
</organism>
<feature type="transmembrane region" description="Helical" evidence="1">
    <location>
        <begin position="199"/>
        <end position="221"/>
    </location>
</feature>
<feature type="transmembrane region" description="Helical" evidence="1">
    <location>
        <begin position="65"/>
        <end position="92"/>
    </location>
</feature>
<proteinExistence type="predicted"/>
<keyword evidence="3" id="KW-1185">Reference proteome</keyword>
<feature type="transmembrane region" description="Helical" evidence="1">
    <location>
        <begin position="104"/>
        <end position="127"/>
    </location>
</feature>
<accession>A0A120FI04</accession>
<feature type="transmembrane region" description="Helical" evidence="1">
    <location>
        <begin position="133"/>
        <end position="158"/>
    </location>
</feature>
<feature type="transmembrane region" description="Helical" evidence="1">
    <location>
        <begin position="233"/>
        <end position="256"/>
    </location>
</feature>
<feature type="transmembrane region" description="Helical" evidence="1">
    <location>
        <begin position="317"/>
        <end position="338"/>
    </location>
</feature>